<evidence type="ECO:0000313" key="1">
    <source>
        <dbReference type="EMBL" id="MCH93632.1"/>
    </source>
</evidence>
<feature type="non-terminal residue" evidence="1">
    <location>
        <position position="1"/>
    </location>
</feature>
<accession>A0A392N236</accession>
<name>A0A392N236_9FABA</name>
<organism evidence="1 2">
    <name type="scientific">Trifolium medium</name>
    <dbReference type="NCBI Taxonomy" id="97028"/>
    <lineage>
        <taxon>Eukaryota</taxon>
        <taxon>Viridiplantae</taxon>
        <taxon>Streptophyta</taxon>
        <taxon>Embryophyta</taxon>
        <taxon>Tracheophyta</taxon>
        <taxon>Spermatophyta</taxon>
        <taxon>Magnoliopsida</taxon>
        <taxon>eudicotyledons</taxon>
        <taxon>Gunneridae</taxon>
        <taxon>Pentapetalae</taxon>
        <taxon>rosids</taxon>
        <taxon>fabids</taxon>
        <taxon>Fabales</taxon>
        <taxon>Fabaceae</taxon>
        <taxon>Papilionoideae</taxon>
        <taxon>50 kb inversion clade</taxon>
        <taxon>NPAAA clade</taxon>
        <taxon>Hologalegina</taxon>
        <taxon>IRL clade</taxon>
        <taxon>Trifolieae</taxon>
        <taxon>Trifolium</taxon>
    </lineage>
</organism>
<keyword evidence="1" id="KW-0378">Hydrolase</keyword>
<evidence type="ECO:0000313" key="2">
    <source>
        <dbReference type="Proteomes" id="UP000265520"/>
    </source>
</evidence>
<sequence length="108" mass="12081">ETTGEVAQQNDPDPEAVIREFESQPSLYVNPSALSQYVNALVKLDRLDQSQLLLNTLQRGLATNEEVQPIVLSNTTVKGLKGYPKAELKEIVDYFRDPEVDFCGMIIL</sequence>
<dbReference type="Proteomes" id="UP000265520">
    <property type="component" value="Unassembled WGS sequence"/>
</dbReference>
<keyword evidence="1" id="KW-0645">Protease</keyword>
<proteinExistence type="predicted"/>
<comment type="caution">
    <text evidence="1">The sequence shown here is derived from an EMBL/GenBank/DDBJ whole genome shotgun (WGS) entry which is preliminary data.</text>
</comment>
<reference evidence="1 2" key="1">
    <citation type="journal article" date="2018" name="Front. Plant Sci.">
        <title>Red Clover (Trifolium pratense) and Zigzag Clover (T. medium) - A Picture of Genomic Similarities and Differences.</title>
        <authorList>
            <person name="Dluhosova J."/>
            <person name="Istvanek J."/>
            <person name="Nedelnik J."/>
            <person name="Repkova J."/>
        </authorList>
    </citation>
    <scope>NUCLEOTIDE SEQUENCE [LARGE SCALE GENOMIC DNA]</scope>
    <source>
        <strain evidence="2">cv. 10/8</strain>
        <tissue evidence="1">Leaf</tissue>
    </source>
</reference>
<keyword evidence="1" id="KW-0482">Metalloprotease</keyword>
<dbReference type="AlphaFoldDB" id="A0A392N236"/>
<dbReference type="EMBL" id="LXQA010025422">
    <property type="protein sequence ID" value="MCH93632.1"/>
    <property type="molecule type" value="Genomic_DNA"/>
</dbReference>
<protein>
    <submittedName>
        <fullName evidence="1">ATP-dependent zinc metalloprotease FTSH 4 mitochondrial-like</fullName>
    </submittedName>
</protein>
<dbReference type="GO" id="GO:0006508">
    <property type="term" value="P:proteolysis"/>
    <property type="evidence" value="ECO:0007669"/>
    <property type="project" value="UniProtKB-KW"/>
</dbReference>
<dbReference type="GO" id="GO:0008237">
    <property type="term" value="F:metallopeptidase activity"/>
    <property type="evidence" value="ECO:0007669"/>
    <property type="project" value="UniProtKB-KW"/>
</dbReference>
<keyword evidence="2" id="KW-1185">Reference proteome</keyword>